<keyword evidence="1" id="KW-0472">Membrane</keyword>
<name>A0A0A7S1G6_FRIPE</name>
<proteinExistence type="predicted"/>
<reference evidence="2 3" key="1">
    <citation type="journal article" date="2014" name="Appl. Environ. Microbiol.">
        <title>Gut symbionts from distinct hosts exhibit genotoxic activity via divergent colibactin biosynthetic pathways.</title>
        <authorList>
            <person name="Engel P."/>
            <person name="Vizcaino M.I."/>
            <person name="Crawford J.M."/>
        </authorList>
    </citation>
    <scope>NUCLEOTIDE SEQUENCE [LARGE SCALE GENOMIC DNA]</scope>
    <source>
        <strain evidence="2 3">PEB0191</strain>
    </source>
</reference>
<dbReference type="InterPro" id="IPR010398">
    <property type="entry name" value="DUF997"/>
</dbReference>
<evidence type="ECO:0000256" key="1">
    <source>
        <dbReference type="SAM" id="Phobius"/>
    </source>
</evidence>
<keyword evidence="3" id="KW-1185">Reference proteome</keyword>
<dbReference type="Pfam" id="PF06196">
    <property type="entry name" value="DUF997"/>
    <property type="match status" value="1"/>
</dbReference>
<dbReference type="KEGG" id="fpp:FPB0191_01481"/>
<sequence>MALSVVMIDKRYLQANKEARLSFYITVLYMVCWILSAYFLHNQQGIFGFPAWFEVSCLFTPIGFIIICYFVVKTQFKNISLENQQLDSPSEE</sequence>
<gene>
    <name evidence="2" type="ORF">FPB0191_01481</name>
</gene>
<protein>
    <submittedName>
        <fullName evidence="2">Putative membrane protein</fullName>
    </submittedName>
</protein>
<dbReference type="EMBL" id="CP009056">
    <property type="protein sequence ID" value="AJA45298.1"/>
    <property type="molecule type" value="Genomic_DNA"/>
</dbReference>
<keyword evidence="1" id="KW-1133">Transmembrane helix</keyword>
<dbReference type="RefSeq" id="WP_202965327.1">
    <property type="nucleotide sequence ID" value="NZ_CP009056.1"/>
</dbReference>
<evidence type="ECO:0000313" key="2">
    <source>
        <dbReference type="EMBL" id="AJA45298.1"/>
    </source>
</evidence>
<organism evidence="2 3">
    <name type="scientific">Frischella perrara</name>
    <dbReference type="NCBI Taxonomy" id="1267021"/>
    <lineage>
        <taxon>Bacteria</taxon>
        <taxon>Pseudomonadati</taxon>
        <taxon>Pseudomonadota</taxon>
        <taxon>Gammaproteobacteria</taxon>
        <taxon>Orbales</taxon>
        <taxon>Orbaceae</taxon>
        <taxon>Frischella</taxon>
    </lineage>
</organism>
<dbReference type="AlphaFoldDB" id="A0A0A7S1G6"/>
<keyword evidence="1" id="KW-0812">Transmembrane</keyword>
<feature type="transmembrane region" description="Helical" evidence="1">
    <location>
        <begin position="21"/>
        <end position="40"/>
    </location>
</feature>
<feature type="transmembrane region" description="Helical" evidence="1">
    <location>
        <begin position="52"/>
        <end position="72"/>
    </location>
</feature>
<dbReference type="Proteomes" id="UP000030901">
    <property type="component" value="Chromosome"/>
</dbReference>
<dbReference type="STRING" id="1267021.FPB0191_01481"/>
<accession>A0A0A7S1G6</accession>
<dbReference type="PANTHER" id="PTHR39174">
    <property type="entry name" value="INNER MEMBRANE PROTEIN-RELATED"/>
    <property type="match status" value="1"/>
</dbReference>
<dbReference type="PANTHER" id="PTHR39174:SF1">
    <property type="entry name" value="INNER MEMBRANE PROTEIN"/>
    <property type="match status" value="1"/>
</dbReference>
<dbReference type="HOGENOM" id="CLU_166678_1_0_6"/>
<evidence type="ECO:0000313" key="3">
    <source>
        <dbReference type="Proteomes" id="UP000030901"/>
    </source>
</evidence>